<feature type="compositionally biased region" description="Basic and acidic residues" evidence="1">
    <location>
        <begin position="539"/>
        <end position="550"/>
    </location>
</feature>
<feature type="compositionally biased region" description="Basic and acidic residues" evidence="1">
    <location>
        <begin position="443"/>
        <end position="454"/>
    </location>
</feature>
<dbReference type="Proteomes" id="UP001242045">
    <property type="component" value="Unassembled WGS sequence"/>
</dbReference>
<evidence type="ECO:0000313" key="4">
    <source>
        <dbReference type="Proteomes" id="UP001242045"/>
    </source>
</evidence>
<feature type="region of interest" description="Disordered" evidence="1">
    <location>
        <begin position="178"/>
        <end position="203"/>
    </location>
</feature>
<dbReference type="AlphaFoldDB" id="A0AAW8D447"/>
<organism evidence="3 4">
    <name type="scientific">Variovorax boronicumulans</name>
    <dbReference type="NCBI Taxonomy" id="436515"/>
    <lineage>
        <taxon>Bacteria</taxon>
        <taxon>Pseudomonadati</taxon>
        <taxon>Pseudomonadota</taxon>
        <taxon>Betaproteobacteria</taxon>
        <taxon>Burkholderiales</taxon>
        <taxon>Comamonadaceae</taxon>
        <taxon>Variovorax</taxon>
    </lineage>
</organism>
<evidence type="ECO:0000256" key="1">
    <source>
        <dbReference type="SAM" id="MobiDB-lite"/>
    </source>
</evidence>
<feature type="compositionally biased region" description="Basic and acidic residues" evidence="1">
    <location>
        <begin position="179"/>
        <end position="201"/>
    </location>
</feature>
<feature type="domain" description="Large polyvalent protein-associated" evidence="2">
    <location>
        <begin position="907"/>
        <end position="985"/>
    </location>
</feature>
<evidence type="ECO:0000313" key="3">
    <source>
        <dbReference type="EMBL" id="MDP9897340.1"/>
    </source>
</evidence>
<dbReference type="InterPro" id="IPR040677">
    <property type="entry name" value="LPD7"/>
</dbReference>
<feature type="compositionally biased region" description="Basic and acidic residues" evidence="1">
    <location>
        <begin position="391"/>
        <end position="430"/>
    </location>
</feature>
<dbReference type="RefSeq" id="WP_307687277.1">
    <property type="nucleotide sequence ID" value="NZ_JAUSRD010000027.1"/>
</dbReference>
<dbReference type="Pfam" id="PF18821">
    <property type="entry name" value="LPD7"/>
    <property type="match status" value="1"/>
</dbReference>
<feature type="region of interest" description="Disordered" evidence="1">
    <location>
        <begin position="391"/>
        <end position="460"/>
    </location>
</feature>
<evidence type="ECO:0000259" key="2">
    <source>
        <dbReference type="Pfam" id="PF18821"/>
    </source>
</evidence>
<name>A0AAW8D447_9BURK</name>
<protein>
    <recommendedName>
        <fullName evidence="2">Large polyvalent protein-associated domain-containing protein</fullName>
    </recommendedName>
</protein>
<comment type="caution">
    <text evidence="3">The sequence shown here is derived from an EMBL/GenBank/DDBJ whole genome shotgun (WGS) entry which is preliminary data.</text>
</comment>
<accession>A0AAW8D447</accession>
<proteinExistence type="predicted"/>
<gene>
    <name evidence="3" type="ORF">J2W31_006484</name>
</gene>
<feature type="region of interest" description="Disordered" evidence="1">
    <location>
        <begin position="531"/>
        <end position="555"/>
    </location>
</feature>
<sequence>MLARINSAAGGIKEYLETGKKRGREFERDLIDQRVPITGDIDLLDSVIGSIETNQEGDARYLHITLGFAEQFTEAEVCAPGQINAALMVQVTEAYREALMAAYDPSEYMFYAEAHIPKVTHELNARTGDYETRLPHIHIVIPTRNLESDRYLNPFGYRHDETVADAIQEDINLRFGLRSPRDARRDPAEPSHPLGRHEARFEGQSPKQLRAYLDDLVASQAVNTFEELIEAAQPLGVVTVRQGKTDTYLNIKPDWADKGINLQGLGRAGFDETAAKLRQAQPAPDFAGRVQKWRERGSFEARYVELSPKIRKAYKAMDEEGKAAFLAGRRAETAERLARYDEPLSQQITDAAADAIRRAKADITEDSIPLPHPVGWGERLQLLIKELKNGRPQRDFENDGADRRAKPLDGARVREDLRGDGSAIPRRDDQDTGEASDPLGRQLRPDQDASRDLTDAQLKGEASPVRVLEIARKQFGIDPTAYEVGAGKDGTPRLIHEGRQYNLGDFFTKHLKRPWAEAREFLIECHPSVFNNQQATGDRSNESRTHDHSAGPEGNAGLLRRAAAAIARGKQVVAGSATVERYLERRSLGAALETALRRLRQDRPQDEAPLTTQERIDRAGFAISRGRASIKSDEQIRLAIGYRQLGRAITTTLRRLSVARPETRISPSVVTSLAAQAQVKQMPADKLKEGANPALVLSAARDRYGINPDEYSVGTGFDGSPRIIHKDKQYNVGDFFTKHLNRPWSEAEPILRSCYHASMSDALPPPDKVLWRQFSDWRNRQFTDSADRKAKQDADFRARVLASREKYKEAKTAALVLPRGARAAAVARARADQFMAQQVIAAERAASREEGRIPSRNAHYREYLADLAGRGDTVALTELRRMAPHEQEPNAKIFGRRSQAVFPLPTYSVDARGAVTYKNEAGAIVRDSVQGVAVLKAESKAYDAALRVAVARYGRSLTLTGDEKFVANMTAAARRTGLEITIRDASKPRSAPVVLRARGSEQTPDR</sequence>
<dbReference type="EMBL" id="JAUSRD010000027">
    <property type="protein sequence ID" value="MDP9897340.1"/>
    <property type="molecule type" value="Genomic_DNA"/>
</dbReference>
<reference evidence="3" key="1">
    <citation type="submission" date="2023-07" db="EMBL/GenBank/DDBJ databases">
        <title>Sorghum-associated microbial communities from plants grown in Nebraska, USA.</title>
        <authorList>
            <person name="Schachtman D."/>
        </authorList>
    </citation>
    <scope>NUCLEOTIDE SEQUENCE</scope>
    <source>
        <strain evidence="3">DS3754</strain>
    </source>
</reference>